<dbReference type="RefSeq" id="XP_017985788.1">
    <property type="nucleotide sequence ID" value="XM_018130116.1"/>
</dbReference>
<accession>A0A109UWV1</accession>
<evidence type="ECO:0000256" key="3">
    <source>
        <dbReference type="ARBA" id="ARBA00009574"/>
    </source>
</evidence>
<keyword evidence="6" id="KW-0926">Vacuole</keyword>
<keyword evidence="12" id="KW-1185">Reference proteome</keyword>
<keyword evidence="10" id="KW-0472">Membrane</keyword>
<evidence type="ECO:0000256" key="5">
    <source>
        <dbReference type="ARBA" id="ARBA00022448"/>
    </source>
</evidence>
<evidence type="ECO:0000256" key="9">
    <source>
        <dbReference type="ARBA" id="ARBA00023054"/>
    </source>
</evidence>
<protein>
    <recommendedName>
        <fullName evidence="4">Autophagy-related protein 14</fullName>
    </recommendedName>
</protein>
<sequence>MLCTLCRRPSRVWYCSHCVNTSPNLILRYKLELCQVHEDLNKIKDTVSTTLESAIGKKEGILGKHMDRLQQLQLKRHNTRMARRVREMGQYLERKSERRDELKAMLAEPPSSATRPDISDSCQEYIEVKQKYDQLQNVVRANSSLKFRELCQWFAITESRDNKHFPYSIRFIPMCNIRHWHETETSRHSLQHMWEFVALAGQVLLVDIPYTSPYNPHSDDPKVTISHLIINMLLILTKLKLVSDPPELNSLLSTYDVDSILYSLCSKQCLRGAKGSLPLSYRTVHKLVLNIEHASGPITSPQSSTDAKANWTLLK</sequence>
<dbReference type="OrthoDB" id="4068791at2759"/>
<dbReference type="InterPro" id="IPR023261">
    <property type="entry name" value="Autophagy-related_protein_14"/>
</dbReference>
<keyword evidence="5" id="KW-0813">Transport</keyword>
<gene>
    <name evidence="11" type="ORF">AW171_hschr2309</name>
</gene>
<reference evidence="11 12" key="1">
    <citation type="submission" date="2016-01" db="EMBL/GenBank/DDBJ databases">
        <title>Genome sequence of the yeast Holleya sinecauda.</title>
        <authorList>
            <person name="Dietrich F.S."/>
        </authorList>
    </citation>
    <scope>NUCLEOTIDE SEQUENCE [LARGE SCALE GENOMIC DNA]</scope>
    <source>
        <strain evidence="11 12">ATCC 58844</strain>
    </source>
</reference>
<organism evidence="11 12">
    <name type="scientific">Eremothecium sinecaudum</name>
    <dbReference type="NCBI Taxonomy" id="45286"/>
    <lineage>
        <taxon>Eukaryota</taxon>
        <taxon>Fungi</taxon>
        <taxon>Dikarya</taxon>
        <taxon>Ascomycota</taxon>
        <taxon>Saccharomycotina</taxon>
        <taxon>Saccharomycetes</taxon>
        <taxon>Saccharomycetales</taxon>
        <taxon>Saccharomycetaceae</taxon>
        <taxon>Eremothecium</taxon>
    </lineage>
</organism>
<dbReference type="InterPro" id="IPR018791">
    <property type="entry name" value="UV_resistance/autophagy_Atg14"/>
</dbReference>
<evidence type="ECO:0000256" key="4">
    <source>
        <dbReference type="ARBA" id="ARBA00013807"/>
    </source>
</evidence>
<evidence type="ECO:0000313" key="12">
    <source>
        <dbReference type="Proteomes" id="UP000243052"/>
    </source>
</evidence>
<evidence type="ECO:0000256" key="8">
    <source>
        <dbReference type="ARBA" id="ARBA00023006"/>
    </source>
</evidence>
<name>A0A109UWV1_9SACH</name>
<dbReference type="GO" id="GO:0016236">
    <property type="term" value="P:macroautophagy"/>
    <property type="evidence" value="ECO:0007669"/>
    <property type="project" value="InterPro"/>
</dbReference>
<dbReference type="AlphaFoldDB" id="A0A109UWV1"/>
<dbReference type="GO" id="GO:0034045">
    <property type="term" value="C:phagophore assembly site membrane"/>
    <property type="evidence" value="ECO:0007669"/>
    <property type="project" value="UniProtKB-SubCell"/>
</dbReference>
<dbReference type="PRINTS" id="PR02030">
    <property type="entry name" value="AUTOPHGYRP14"/>
</dbReference>
<proteinExistence type="inferred from homology"/>
<keyword evidence="8" id="KW-0072">Autophagy</keyword>
<comment type="subcellular location">
    <subcellularLocation>
        <location evidence="2">Preautophagosomal structure membrane</location>
        <topology evidence="2">Peripheral membrane protein</topology>
    </subcellularLocation>
    <subcellularLocation>
        <location evidence="1">Vacuole membrane</location>
        <topology evidence="1">Peripheral membrane protein</topology>
    </subcellularLocation>
</comment>
<comment type="similarity">
    <text evidence="3">Belongs to the ATG14 family.</text>
</comment>
<dbReference type="EMBL" id="CP014242">
    <property type="protein sequence ID" value="AMD18792.1"/>
    <property type="molecule type" value="Genomic_DNA"/>
</dbReference>
<dbReference type="Proteomes" id="UP000243052">
    <property type="component" value="Chromosome ii"/>
</dbReference>
<evidence type="ECO:0000256" key="6">
    <source>
        <dbReference type="ARBA" id="ARBA00022554"/>
    </source>
</evidence>
<keyword evidence="9" id="KW-0175">Coiled coil</keyword>
<evidence type="ECO:0000256" key="7">
    <source>
        <dbReference type="ARBA" id="ARBA00022927"/>
    </source>
</evidence>
<evidence type="ECO:0000256" key="2">
    <source>
        <dbReference type="ARBA" id="ARBA00004623"/>
    </source>
</evidence>
<evidence type="ECO:0000256" key="1">
    <source>
        <dbReference type="ARBA" id="ARBA00004148"/>
    </source>
</evidence>
<dbReference type="GeneID" id="28721959"/>
<dbReference type="GO" id="GO:0032991">
    <property type="term" value="C:protein-containing complex"/>
    <property type="evidence" value="ECO:0007669"/>
    <property type="project" value="UniProtKB-ARBA"/>
</dbReference>
<evidence type="ECO:0000256" key="10">
    <source>
        <dbReference type="ARBA" id="ARBA00023136"/>
    </source>
</evidence>
<keyword evidence="7" id="KW-0653">Protein transport</keyword>
<dbReference type="GO" id="GO:0015031">
    <property type="term" value="P:protein transport"/>
    <property type="evidence" value="ECO:0007669"/>
    <property type="project" value="UniProtKB-KW"/>
</dbReference>
<evidence type="ECO:0000313" key="11">
    <source>
        <dbReference type="EMBL" id="AMD18792.1"/>
    </source>
</evidence>
<dbReference type="GO" id="GO:0005774">
    <property type="term" value="C:vacuolar membrane"/>
    <property type="evidence" value="ECO:0007669"/>
    <property type="project" value="UniProtKB-SubCell"/>
</dbReference>
<dbReference type="STRING" id="45286.A0A109UWV1"/>
<dbReference type="Pfam" id="PF10186">
    <property type="entry name" value="ATG14"/>
    <property type="match status" value="1"/>
</dbReference>